<evidence type="ECO:0000256" key="1">
    <source>
        <dbReference type="ARBA" id="ARBA00004141"/>
    </source>
</evidence>
<evidence type="ECO:0000256" key="4">
    <source>
        <dbReference type="ARBA" id="ARBA00023136"/>
    </source>
</evidence>
<feature type="domain" description="Sugar phosphate transporter" evidence="6">
    <location>
        <begin position="10"/>
        <end position="308"/>
    </location>
</feature>
<sequence>MSSKPPSTLKLVSLVAAWYAGNTLYNVYNKKAANMIHAHWFVAAAQLVVGMVWSATVWATGIRKTPSLTASDIMGCVPIGFCAMVAHGASVLAMGVGAVSFAQIVKACEPVFAAAVGFLVPPMDIKPPIAYVMLLVIIGGVGLACVKEGKGVDINTTALGYASMANLAAALKGKLGSSVVSSLKGDKKKNMDSANVYAVMNILSFCFTVPVVCVTELSTLAEEWDKAVALHGSGPLITNIALSGFFFYIYNEFAFAFTSQVGAVTSSVLNTAKRVIIIVVSAIIFQEAMERNTIVGSAIAITGTFLYSLTSKKKKKTA</sequence>
<gene>
    <name evidence="7" type="ORF">CHYS00102_LOCUS9415</name>
</gene>
<dbReference type="PANTHER" id="PTHR11132">
    <property type="entry name" value="SOLUTE CARRIER FAMILY 35"/>
    <property type="match status" value="1"/>
</dbReference>
<comment type="subcellular location">
    <subcellularLocation>
        <location evidence="1">Membrane</location>
        <topology evidence="1">Multi-pass membrane protein</topology>
    </subcellularLocation>
</comment>
<reference evidence="7" key="1">
    <citation type="submission" date="2021-01" db="EMBL/GenBank/DDBJ databases">
        <authorList>
            <person name="Corre E."/>
            <person name="Pelletier E."/>
            <person name="Niang G."/>
            <person name="Scheremetjew M."/>
            <person name="Finn R."/>
            <person name="Kale V."/>
            <person name="Holt S."/>
            <person name="Cochrane G."/>
            <person name="Meng A."/>
            <person name="Brown T."/>
            <person name="Cohen L."/>
        </authorList>
    </citation>
    <scope>NUCLEOTIDE SEQUENCE</scope>
    <source>
        <strain evidence="7">308</strain>
    </source>
</reference>
<dbReference type="EMBL" id="HBFR01012997">
    <property type="protein sequence ID" value="CAD8882227.1"/>
    <property type="molecule type" value="Transcribed_RNA"/>
</dbReference>
<feature type="transmembrane region" description="Helical" evidence="5">
    <location>
        <begin position="261"/>
        <end position="285"/>
    </location>
</feature>
<evidence type="ECO:0000256" key="3">
    <source>
        <dbReference type="ARBA" id="ARBA00022989"/>
    </source>
</evidence>
<evidence type="ECO:0000313" key="7">
    <source>
        <dbReference type="EMBL" id="CAD8882227.1"/>
    </source>
</evidence>
<organism evidence="7">
    <name type="scientific">Corethron hystrix</name>
    <dbReference type="NCBI Taxonomy" id="216773"/>
    <lineage>
        <taxon>Eukaryota</taxon>
        <taxon>Sar</taxon>
        <taxon>Stramenopiles</taxon>
        <taxon>Ochrophyta</taxon>
        <taxon>Bacillariophyta</taxon>
        <taxon>Coscinodiscophyceae</taxon>
        <taxon>Corethrophycidae</taxon>
        <taxon>Corethrales</taxon>
        <taxon>Corethraceae</taxon>
        <taxon>Corethron</taxon>
    </lineage>
</organism>
<dbReference type="Pfam" id="PF03151">
    <property type="entry name" value="TPT"/>
    <property type="match status" value="1"/>
</dbReference>
<name>A0A7S1FQY4_9STRA</name>
<evidence type="ECO:0000256" key="2">
    <source>
        <dbReference type="ARBA" id="ARBA00022692"/>
    </source>
</evidence>
<feature type="transmembrane region" description="Helical" evidence="5">
    <location>
        <begin position="229"/>
        <end position="249"/>
    </location>
</feature>
<proteinExistence type="predicted"/>
<feature type="transmembrane region" description="Helical" evidence="5">
    <location>
        <begin position="291"/>
        <end position="309"/>
    </location>
</feature>
<dbReference type="InterPro" id="IPR037185">
    <property type="entry name" value="EmrE-like"/>
</dbReference>
<evidence type="ECO:0000256" key="5">
    <source>
        <dbReference type="SAM" id="Phobius"/>
    </source>
</evidence>
<dbReference type="GO" id="GO:0016020">
    <property type="term" value="C:membrane"/>
    <property type="evidence" value="ECO:0007669"/>
    <property type="project" value="UniProtKB-SubCell"/>
</dbReference>
<dbReference type="AlphaFoldDB" id="A0A7S1FQY4"/>
<dbReference type="SUPFAM" id="SSF103481">
    <property type="entry name" value="Multidrug resistance efflux transporter EmrE"/>
    <property type="match status" value="1"/>
</dbReference>
<feature type="transmembrane region" description="Helical" evidence="5">
    <location>
        <begin position="194"/>
        <end position="217"/>
    </location>
</feature>
<feature type="transmembrane region" description="Helical" evidence="5">
    <location>
        <begin position="128"/>
        <end position="146"/>
    </location>
</feature>
<feature type="transmembrane region" description="Helical" evidence="5">
    <location>
        <begin position="40"/>
        <end position="61"/>
    </location>
</feature>
<evidence type="ECO:0000259" key="6">
    <source>
        <dbReference type="Pfam" id="PF03151"/>
    </source>
</evidence>
<keyword evidence="2 5" id="KW-0812">Transmembrane</keyword>
<dbReference type="InterPro" id="IPR050186">
    <property type="entry name" value="TPT_transporter"/>
</dbReference>
<protein>
    <recommendedName>
        <fullName evidence="6">Sugar phosphate transporter domain-containing protein</fullName>
    </recommendedName>
</protein>
<dbReference type="InterPro" id="IPR004853">
    <property type="entry name" value="Sugar_P_trans_dom"/>
</dbReference>
<keyword evidence="4 5" id="KW-0472">Membrane</keyword>
<keyword evidence="3 5" id="KW-1133">Transmembrane helix</keyword>
<feature type="transmembrane region" description="Helical" evidence="5">
    <location>
        <begin position="73"/>
        <end position="96"/>
    </location>
</feature>
<accession>A0A7S1FQY4</accession>